<keyword evidence="3" id="KW-1185">Reference proteome</keyword>
<organism evidence="2 3">
    <name type="scientific">Shewanella pneumatophori</name>
    <dbReference type="NCBI Taxonomy" id="314092"/>
    <lineage>
        <taxon>Bacteria</taxon>
        <taxon>Pseudomonadati</taxon>
        <taxon>Pseudomonadota</taxon>
        <taxon>Gammaproteobacteria</taxon>
        <taxon>Alteromonadales</taxon>
        <taxon>Shewanellaceae</taxon>
        <taxon>Shewanella</taxon>
    </lineage>
</organism>
<dbReference type="InterPro" id="IPR050643">
    <property type="entry name" value="Periplasmic_pilus_chap"/>
</dbReference>
<dbReference type="InterPro" id="IPR013783">
    <property type="entry name" value="Ig-like_fold"/>
</dbReference>
<dbReference type="RefSeq" id="WP_248950202.1">
    <property type="nucleotide sequence ID" value="NZ_JAKILB010000006.1"/>
</dbReference>
<dbReference type="GO" id="GO:0071555">
    <property type="term" value="P:cell wall organization"/>
    <property type="evidence" value="ECO:0007669"/>
    <property type="project" value="InterPro"/>
</dbReference>
<evidence type="ECO:0000259" key="1">
    <source>
        <dbReference type="Pfam" id="PF00345"/>
    </source>
</evidence>
<proteinExistence type="predicted"/>
<gene>
    <name evidence="2" type="ORF">L2740_10845</name>
</gene>
<dbReference type="SUPFAM" id="SSF49354">
    <property type="entry name" value="PapD-like"/>
    <property type="match status" value="1"/>
</dbReference>
<dbReference type="Proteomes" id="UP001139293">
    <property type="component" value="Unassembled WGS sequence"/>
</dbReference>
<dbReference type="PANTHER" id="PTHR30251">
    <property type="entry name" value="PILUS ASSEMBLY CHAPERONE"/>
    <property type="match status" value="1"/>
</dbReference>
<accession>A0A9X2CI44</accession>
<dbReference type="EMBL" id="JAKILB010000006">
    <property type="protein sequence ID" value="MCL1139039.1"/>
    <property type="molecule type" value="Genomic_DNA"/>
</dbReference>
<name>A0A9X2CI44_9GAMM</name>
<protein>
    <submittedName>
        <fullName evidence="2">Fimbria/pilus periplasmic chaperone</fullName>
    </submittedName>
</protein>
<comment type="caution">
    <text evidence="2">The sequence shown here is derived from an EMBL/GenBank/DDBJ whole genome shotgun (WGS) entry which is preliminary data.</text>
</comment>
<evidence type="ECO:0000313" key="3">
    <source>
        <dbReference type="Proteomes" id="UP001139293"/>
    </source>
</evidence>
<dbReference type="InterPro" id="IPR008962">
    <property type="entry name" value="PapD-like_sf"/>
</dbReference>
<feature type="domain" description="Pili assembly chaperone N-terminal" evidence="1">
    <location>
        <begin position="31"/>
        <end position="141"/>
    </location>
</feature>
<reference evidence="2" key="1">
    <citation type="submission" date="2022-01" db="EMBL/GenBank/DDBJ databases">
        <title>Whole genome-based taxonomy of the Shewanellaceae.</title>
        <authorList>
            <person name="Martin-Rodriguez A.J."/>
        </authorList>
    </citation>
    <scope>NUCLEOTIDE SEQUENCE</scope>
    <source>
        <strain evidence="2">KCTC 23973</strain>
    </source>
</reference>
<dbReference type="InterPro" id="IPR016147">
    <property type="entry name" value="Pili_assmbl_chaperone_N"/>
</dbReference>
<dbReference type="Pfam" id="PF00345">
    <property type="entry name" value="PapD_N"/>
    <property type="match status" value="1"/>
</dbReference>
<dbReference type="PANTHER" id="PTHR30251:SF4">
    <property type="entry name" value="SLR1668 PROTEIN"/>
    <property type="match status" value="1"/>
</dbReference>
<dbReference type="AlphaFoldDB" id="A0A9X2CI44"/>
<sequence length="230" mass="26096">MRAFIFLFISLLSPLVQAFELFPMVSFFSAQGSKTEQSFQINNTTNQPLPLEVFVKQRQVSDSNTEKLIDTEDFFIFPPQVLVPPSSTQMIKVKYIGDDVSRSQSYRVIFSQLPIKDDVAQSSIKMLFQIGALAFVSPDNVTNLMSANITYKNNVPVAMELANDGNGVVIIPQLSFTVTSEHQTYHWKWQDIQHLLSQQYLVPGESISIAMNTLLSPQDRQVKVEIKEIW</sequence>
<dbReference type="Gene3D" id="2.60.40.10">
    <property type="entry name" value="Immunoglobulins"/>
    <property type="match status" value="1"/>
</dbReference>
<evidence type="ECO:0000313" key="2">
    <source>
        <dbReference type="EMBL" id="MCL1139039.1"/>
    </source>
</evidence>
<dbReference type="GO" id="GO:0030288">
    <property type="term" value="C:outer membrane-bounded periplasmic space"/>
    <property type="evidence" value="ECO:0007669"/>
    <property type="project" value="InterPro"/>
</dbReference>